<dbReference type="Gene3D" id="6.10.250.210">
    <property type="match status" value="1"/>
</dbReference>
<reference evidence="7" key="2">
    <citation type="submission" date="2023-05" db="EMBL/GenBank/DDBJ databases">
        <authorList>
            <person name="Schelkunov M.I."/>
        </authorList>
    </citation>
    <scope>NUCLEOTIDE SEQUENCE</scope>
    <source>
        <strain evidence="7">Hsosn_3</strain>
        <tissue evidence="7">Leaf</tissue>
    </source>
</reference>
<evidence type="ECO:0000256" key="4">
    <source>
        <dbReference type="ARBA" id="ARBA00023315"/>
    </source>
</evidence>
<dbReference type="SUPFAM" id="SSF110857">
    <property type="entry name" value="Gamma-glutamyl cyclotransferase-like"/>
    <property type="match status" value="1"/>
</dbReference>
<dbReference type="AlphaFoldDB" id="A0AAD8MHR3"/>
<organism evidence="7 8">
    <name type="scientific">Heracleum sosnowskyi</name>
    <dbReference type="NCBI Taxonomy" id="360622"/>
    <lineage>
        <taxon>Eukaryota</taxon>
        <taxon>Viridiplantae</taxon>
        <taxon>Streptophyta</taxon>
        <taxon>Embryophyta</taxon>
        <taxon>Tracheophyta</taxon>
        <taxon>Spermatophyta</taxon>
        <taxon>Magnoliopsida</taxon>
        <taxon>eudicotyledons</taxon>
        <taxon>Gunneridae</taxon>
        <taxon>Pentapetalae</taxon>
        <taxon>asterids</taxon>
        <taxon>campanulids</taxon>
        <taxon>Apiales</taxon>
        <taxon>Apiaceae</taxon>
        <taxon>Apioideae</taxon>
        <taxon>apioid superclade</taxon>
        <taxon>Tordylieae</taxon>
        <taxon>Tordyliinae</taxon>
        <taxon>Heracleum</taxon>
    </lineage>
</organism>
<dbReference type="Pfam" id="PF06094">
    <property type="entry name" value="GGACT"/>
    <property type="match status" value="1"/>
</dbReference>
<protein>
    <recommendedName>
        <fullName evidence="5">Putative gamma-glutamylcyclotransferase</fullName>
    </recommendedName>
</protein>
<gene>
    <name evidence="7" type="ORF">POM88_028571</name>
</gene>
<dbReference type="PANTHER" id="PTHR31544:SF2">
    <property type="entry name" value="AIG2-LIKE PROTEIN D"/>
    <property type="match status" value="1"/>
</dbReference>
<evidence type="ECO:0000256" key="1">
    <source>
        <dbReference type="ARBA" id="ARBA00002782"/>
    </source>
</evidence>
<comment type="function">
    <text evidence="1">Putative gamma-glutamylcyclotransferase.</text>
</comment>
<comment type="caution">
    <text evidence="7">The sequence shown here is derived from an EMBL/GenBank/DDBJ whole genome shotgun (WGS) entry which is preliminary data.</text>
</comment>
<dbReference type="GO" id="GO:0016746">
    <property type="term" value="F:acyltransferase activity"/>
    <property type="evidence" value="ECO:0007669"/>
    <property type="project" value="UniProtKB-KW"/>
</dbReference>
<dbReference type="PANTHER" id="PTHR31544">
    <property type="entry name" value="AIG2-LIKE PROTEIN D"/>
    <property type="match status" value="1"/>
</dbReference>
<evidence type="ECO:0000313" key="7">
    <source>
        <dbReference type="EMBL" id="KAK1372378.1"/>
    </source>
</evidence>
<dbReference type="FunFam" id="3.10.490.10:FF:000022">
    <property type="entry name" value="Protein AIG2 B"/>
    <property type="match status" value="1"/>
</dbReference>
<dbReference type="Proteomes" id="UP001237642">
    <property type="component" value="Unassembled WGS sequence"/>
</dbReference>
<dbReference type="Gene3D" id="3.10.490.10">
    <property type="entry name" value="Gamma-glutamyl cyclotransferase-like"/>
    <property type="match status" value="1"/>
</dbReference>
<keyword evidence="3" id="KW-0808">Transferase</keyword>
<accession>A0AAD8MHR3</accession>
<comment type="similarity">
    <text evidence="2">Belongs to the gamma-glutamylcyclotransferase family.</text>
</comment>
<dbReference type="CDD" id="cd06661">
    <property type="entry name" value="GGCT_like"/>
    <property type="match status" value="1"/>
</dbReference>
<reference evidence="7" key="1">
    <citation type="submission" date="2023-02" db="EMBL/GenBank/DDBJ databases">
        <title>Genome of toxic invasive species Heracleum sosnowskyi carries increased number of genes despite the absence of recent whole-genome duplications.</title>
        <authorList>
            <person name="Schelkunov M."/>
            <person name="Shtratnikova V."/>
            <person name="Makarenko M."/>
            <person name="Klepikova A."/>
            <person name="Omelchenko D."/>
            <person name="Novikova G."/>
            <person name="Obukhova E."/>
            <person name="Bogdanov V."/>
            <person name="Penin A."/>
            <person name="Logacheva M."/>
        </authorList>
    </citation>
    <scope>NUCLEOTIDE SEQUENCE</scope>
    <source>
        <strain evidence="7">Hsosn_3</strain>
        <tissue evidence="7">Leaf</tissue>
    </source>
</reference>
<feature type="domain" description="Gamma-glutamylcyclotransferase AIG2-like" evidence="6">
    <location>
        <begin position="69"/>
        <end position="180"/>
    </location>
</feature>
<keyword evidence="8" id="KW-1185">Reference proteome</keyword>
<dbReference type="InterPro" id="IPR036568">
    <property type="entry name" value="GGCT-like_sf"/>
</dbReference>
<name>A0AAD8MHR3_9APIA</name>
<evidence type="ECO:0000256" key="3">
    <source>
        <dbReference type="ARBA" id="ARBA00022679"/>
    </source>
</evidence>
<keyword evidence="4" id="KW-0012">Acyltransferase</keyword>
<evidence type="ECO:0000259" key="6">
    <source>
        <dbReference type="Pfam" id="PF06094"/>
    </source>
</evidence>
<dbReference type="InterPro" id="IPR013024">
    <property type="entry name" value="GGCT-like"/>
</dbReference>
<evidence type="ECO:0000256" key="5">
    <source>
        <dbReference type="ARBA" id="ARBA00030602"/>
    </source>
</evidence>
<evidence type="ECO:0000313" key="8">
    <source>
        <dbReference type="Proteomes" id="UP001237642"/>
    </source>
</evidence>
<proteinExistence type="inferred from homology"/>
<evidence type="ECO:0000256" key="2">
    <source>
        <dbReference type="ARBA" id="ARBA00008861"/>
    </source>
</evidence>
<dbReference type="EMBL" id="JAUIZM010000007">
    <property type="protein sequence ID" value="KAK1372378.1"/>
    <property type="molecule type" value="Genomic_DNA"/>
</dbReference>
<dbReference type="InterPro" id="IPR009288">
    <property type="entry name" value="AIG2-like_dom"/>
</dbReference>
<sequence>MVEMGDNDDIEGGSGGGNVACVMEAIVWLRHEQTNTELISSSNHHRLGERKKGMESVVLRTESVGLHNVFVYGSLQAEEVVEVLLKRIPQTLPATLNNYHRFSIKRRVYPAILPVEDKKVTGKVLSGITDPELLVLDAFEDVEYERRTVDVTLTDTSEKLQVYTYVWCNSTDPDLYGEWDLEEWKKVHMKDFVKMTMGFAEELEHPEAKPRVEAYESFYHQDKK</sequence>
<dbReference type="InterPro" id="IPR045038">
    <property type="entry name" value="AIG2-like"/>
</dbReference>